<dbReference type="RefSeq" id="WP_086992940.1">
    <property type="nucleotide sequence ID" value="NZ_FUHU01000046.1"/>
</dbReference>
<sequence>MAIDPQEYRDRLSKTRARMREADLDALLVVDPANLNYLTGYNAWSFYTPQAMFVDHDSTPVLFMRAMDADGAHRTAEPGTCTVIGYPESLVQQHDRHPFDWIAQQLRDAGHAAKSRVGVEGDAHFFPVRGYLALQKAMPEWTLVESHELVNWVRLIKSPAEIELMRAAGKVSSRVMSTAIDAIEVGMSQAKLAAIIQEAQARGTEEFNGDYPAIVPLMMAGPAVDTPHLTFSHAKFKAEAVSLELTGVHQRYHAPLARTIALAPPSQELLTLADVTAEGLGLVLEGMKPGMEVREAHALWQRHITARGYEKASRLGYSIGIGYPPDWGEHTVSIRGDDTTVLAPGMCFHIIAGMWLETGCEISESITVTETGVEALTDAPRQLIVKGTSA</sequence>
<proteinExistence type="predicted"/>
<dbReference type="PANTHER" id="PTHR46112">
    <property type="entry name" value="AMINOPEPTIDASE"/>
    <property type="match status" value="1"/>
</dbReference>
<evidence type="ECO:0000259" key="2">
    <source>
        <dbReference type="Pfam" id="PF01321"/>
    </source>
</evidence>
<dbReference type="InterPro" id="IPR000994">
    <property type="entry name" value="Pept_M24"/>
</dbReference>
<accession>A0A1R4GL62</accession>
<keyword evidence="4" id="KW-1185">Reference proteome</keyword>
<name>A0A1R4GL62_9MICO</name>
<dbReference type="PANTHER" id="PTHR46112:SF2">
    <property type="entry name" value="XAA-PRO AMINOPEPTIDASE P-RELATED"/>
    <property type="match status" value="1"/>
</dbReference>
<feature type="domain" description="Creatinase N-terminal" evidence="2">
    <location>
        <begin position="11"/>
        <end position="156"/>
    </location>
</feature>
<dbReference type="Proteomes" id="UP000195787">
    <property type="component" value="Unassembled WGS sequence"/>
</dbReference>
<dbReference type="SUPFAM" id="SSF53092">
    <property type="entry name" value="Creatinase/prolidase N-terminal domain"/>
    <property type="match status" value="1"/>
</dbReference>
<dbReference type="InterPro" id="IPR000587">
    <property type="entry name" value="Creatinase_N"/>
</dbReference>
<organism evidence="3 4">
    <name type="scientific">Agrococcus casei LMG 22410</name>
    <dbReference type="NCBI Taxonomy" id="1255656"/>
    <lineage>
        <taxon>Bacteria</taxon>
        <taxon>Bacillati</taxon>
        <taxon>Actinomycetota</taxon>
        <taxon>Actinomycetes</taxon>
        <taxon>Micrococcales</taxon>
        <taxon>Microbacteriaceae</taxon>
        <taxon>Agrococcus</taxon>
    </lineage>
</organism>
<dbReference type="SUPFAM" id="SSF55920">
    <property type="entry name" value="Creatinase/aminopeptidase"/>
    <property type="match status" value="1"/>
</dbReference>
<evidence type="ECO:0000313" key="4">
    <source>
        <dbReference type="Proteomes" id="UP000195787"/>
    </source>
</evidence>
<dbReference type="GeneID" id="303174095"/>
<feature type="domain" description="Peptidase M24" evidence="1">
    <location>
        <begin position="163"/>
        <end position="370"/>
    </location>
</feature>
<protein>
    <submittedName>
        <fullName evidence="3">Xaa-Pro dipeptidase</fullName>
    </submittedName>
</protein>
<dbReference type="Gene3D" id="3.90.230.10">
    <property type="entry name" value="Creatinase/methionine aminopeptidase superfamily"/>
    <property type="match status" value="1"/>
</dbReference>
<evidence type="ECO:0000313" key="3">
    <source>
        <dbReference type="EMBL" id="SJM68844.1"/>
    </source>
</evidence>
<dbReference type="Gene3D" id="3.40.350.10">
    <property type="entry name" value="Creatinase/prolidase N-terminal domain"/>
    <property type="match status" value="1"/>
</dbReference>
<dbReference type="InterPro" id="IPR036005">
    <property type="entry name" value="Creatinase/aminopeptidase-like"/>
</dbReference>
<reference evidence="3 4" key="1">
    <citation type="submission" date="2017-02" db="EMBL/GenBank/DDBJ databases">
        <authorList>
            <person name="Peterson S.W."/>
        </authorList>
    </citation>
    <scope>NUCLEOTIDE SEQUENCE [LARGE SCALE GENOMIC DNA]</scope>
    <source>
        <strain evidence="3 4">LMG 22410</strain>
    </source>
</reference>
<dbReference type="InterPro" id="IPR050659">
    <property type="entry name" value="Peptidase_M24B"/>
</dbReference>
<gene>
    <name evidence="3" type="ORF">CZ674_12830</name>
</gene>
<dbReference type="AlphaFoldDB" id="A0A1R4GL62"/>
<dbReference type="OrthoDB" id="9761809at2"/>
<dbReference type="Pfam" id="PF01321">
    <property type="entry name" value="Creatinase_N"/>
    <property type="match status" value="1"/>
</dbReference>
<dbReference type="InterPro" id="IPR029149">
    <property type="entry name" value="Creatin/AminoP/Spt16_N"/>
</dbReference>
<evidence type="ECO:0000259" key="1">
    <source>
        <dbReference type="Pfam" id="PF00557"/>
    </source>
</evidence>
<dbReference type="Pfam" id="PF00557">
    <property type="entry name" value="Peptidase_M24"/>
    <property type="match status" value="1"/>
</dbReference>
<dbReference type="EMBL" id="FUHU01000046">
    <property type="protein sequence ID" value="SJM68844.1"/>
    <property type="molecule type" value="Genomic_DNA"/>
</dbReference>
<dbReference type="CDD" id="cd01066">
    <property type="entry name" value="APP_MetAP"/>
    <property type="match status" value="1"/>
</dbReference>